<dbReference type="SUPFAM" id="SSF55874">
    <property type="entry name" value="ATPase domain of HSP90 chaperone/DNA topoisomerase II/histidine kinase"/>
    <property type="match status" value="1"/>
</dbReference>
<evidence type="ECO:0000256" key="1">
    <source>
        <dbReference type="ARBA" id="ARBA00000085"/>
    </source>
</evidence>
<dbReference type="KEGG" id="mpec:B9O19_00054"/>
<feature type="transmembrane region" description="Helical" evidence="12">
    <location>
        <begin position="12"/>
        <end position="35"/>
    </location>
</feature>
<evidence type="ECO:0000259" key="13">
    <source>
        <dbReference type="PROSITE" id="PS50109"/>
    </source>
</evidence>
<dbReference type="SMART" id="SM00448">
    <property type="entry name" value="REC"/>
    <property type="match status" value="1"/>
</dbReference>
<dbReference type="OrthoDB" id="9803190at2"/>
<keyword evidence="7 15" id="KW-0418">Kinase</keyword>
<dbReference type="SUPFAM" id="SSF47384">
    <property type="entry name" value="Homodimeric domain of signal transducing histidine kinase"/>
    <property type="match status" value="1"/>
</dbReference>
<comment type="similarity">
    <text evidence="2">In the N-terminal section; belongs to the phytochrome family.</text>
</comment>
<dbReference type="SMART" id="SM00388">
    <property type="entry name" value="HisKA"/>
    <property type="match status" value="1"/>
</dbReference>
<dbReference type="InterPro" id="IPR036890">
    <property type="entry name" value="HATPase_C_sf"/>
</dbReference>
<dbReference type="PRINTS" id="PR00344">
    <property type="entry name" value="BCTRLSENSOR"/>
</dbReference>
<organism evidence="15 16">
    <name type="scientific">Monoglobus pectinilyticus</name>
    <dbReference type="NCBI Taxonomy" id="1981510"/>
    <lineage>
        <taxon>Bacteria</taxon>
        <taxon>Bacillati</taxon>
        <taxon>Bacillota</taxon>
        <taxon>Clostridia</taxon>
        <taxon>Monoglobales</taxon>
        <taxon>Monoglobaceae</taxon>
        <taxon>Monoglobus</taxon>
    </lineage>
</organism>
<evidence type="ECO:0000256" key="3">
    <source>
        <dbReference type="ARBA" id="ARBA00012438"/>
    </source>
</evidence>
<keyword evidence="12" id="KW-0812">Transmembrane</keyword>
<dbReference type="Pfam" id="PF00072">
    <property type="entry name" value="Response_reg"/>
    <property type="match status" value="1"/>
</dbReference>
<feature type="modified residue" description="4-aspartylphosphate" evidence="11">
    <location>
        <position position="509"/>
    </location>
</feature>
<reference evidence="15 16" key="1">
    <citation type="submission" date="2017-04" db="EMBL/GenBank/DDBJ databases">
        <title>Monoglobus pectinilyticus 14 draft genome.</title>
        <authorList>
            <person name="Kim C."/>
            <person name="Rosendale D.I."/>
            <person name="Kelly W.J."/>
            <person name="Tannock G.W."/>
            <person name="Patchett M.L."/>
            <person name="Jordens J.Z."/>
        </authorList>
    </citation>
    <scope>NUCLEOTIDE SEQUENCE [LARGE SCALE GENOMIC DNA]</scope>
    <source>
        <strain evidence="15 16">14</strain>
    </source>
</reference>
<keyword evidence="5 11" id="KW-0597">Phosphoprotein</keyword>
<dbReference type="SMART" id="SM00387">
    <property type="entry name" value="HATPase_c"/>
    <property type="match status" value="1"/>
</dbReference>
<comment type="function">
    <text evidence="9">May play the central regulatory role in sporulation. It may be an element of the effector pathway responsible for the activation of sporulation genes in response to nutritional stress. Spo0A may act in concert with spo0H (a sigma factor) to control the expression of some genes that are critical to the sporulation process.</text>
</comment>
<dbReference type="InterPro" id="IPR036097">
    <property type="entry name" value="HisK_dim/P_sf"/>
</dbReference>
<dbReference type="EMBL" id="CP020991">
    <property type="protein sequence ID" value="AUO18241.1"/>
    <property type="molecule type" value="Genomic_DNA"/>
</dbReference>
<protein>
    <recommendedName>
        <fullName evidence="10">Circadian input-output histidine kinase CikA</fullName>
        <ecNumber evidence="3">2.7.13.3</ecNumber>
    </recommendedName>
    <alternativeName>
        <fullName evidence="4">Stage 0 sporulation protein A homolog</fullName>
    </alternativeName>
</protein>
<dbReference type="PROSITE" id="PS50109">
    <property type="entry name" value="HIS_KIN"/>
    <property type="match status" value="1"/>
</dbReference>
<dbReference type="Gene3D" id="1.10.287.130">
    <property type="match status" value="1"/>
</dbReference>
<dbReference type="InterPro" id="IPR004358">
    <property type="entry name" value="Sig_transdc_His_kin-like_C"/>
</dbReference>
<evidence type="ECO:0000256" key="9">
    <source>
        <dbReference type="ARBA" id="ARBA00024867"/>
    </source>
</evidence>
<evidence type="ECO:0000256" key="5">
    <source>
        <dbReference type="ARBA" id="ARBA00022553"/>
    </source>
</evidence>
<keyword evidence="12" id="KW-0472">Membrane</keyword>
<evidence type="ECO:0000256" key="12">
    <source>
        <dbReference type="SAM" id="Phobius"/>
    </source>
</evidence>
<dbReference type="Gene3D" id="3.40.50.2300">
    <property type="match status" value="1"/>
</dbReference>
<dbReference type="InterPro" id="IPR001789">
    <property type="entry name" value="Sig_transdc_resp-reg_receiver"/>
</dbReference>
<keyword evidence="12" id="KW-1133">Transmembrane helix</keyword>
<dbReference type="SUPFAM" id="SSF52172">
    <property type="entry name" value="CheY-like"/>
    <property type="match status" value="1"/>
</dbReference>
<dbReference type="PROSITE" id="PS50110">
    <property type="entry name" value="RESPONSE_REGULATORY"/>
    <property type="match status" value="1"/>
</dbReference>
<dbReference type="PANTHER" id="PTHR43047:SF64">
    <property type="entry name" value="HISTIDINE KINASE CONTAINING CHEY-HOMOLOGOUS RECEIVER DOMAIN AND PAS DOMAIN-RELATED"/>
    <property type="match status" value="1"/>
</dbReference>
<evidence type="ECO:0000256" key="7">
    <source>
        <dbReference type="ARBA" id="ARBA00022777"/>
    </source>
</evidence>
<keyword evidence="8" id="KW-0902">Two-component regulatory system</keyword>
<dbReference type="InterPro" id="IPR011006">
    <property type="entry name" value="CheY-like_superfamily"/>
</dbReference>
<dbReference type="PANTHER" id="PTHR43047">
    <property type="entry name" value="TWO-COMPONENT HISTIDINE PROTEIN KINASE"/>
    <property type="match status" value="1"/>
</dbReference>
<dbReference type="Gene3D" id="3.30.565.10">
    <property type="entry name" value="Histidine kinase-like ATPase, C-terminal domain"/>
    <property type="match status" value="1"/>
</dbReference>
<comment type="catalytic activity">
    <reaction evidence="1">
        <text>ATP + protein L-histidine = ADP + protein N-phospho-L-histidine.</text>
        <dbReference type="EC" id="2.7.13.3"/>
    </reaction>
</comment>
<keyword evidence="6" id="KW-0808">Transferase</keyword>
<dbReference type="CDD" id="cd00082">
    <property type="entry name" value="HisKA"/>
    <property type="match status" value="1"/>
</dbReference>
<accession>A0A2K9NYX9</accession>
<keyword evidence="16" id="KW-1185">Reference proteome</keyword>
<dbReference type="InterPro" id="IPR005467">
    <property type="entry name" value="His_kinase_dom"/>
</dbReference>
<proteinExistence type="inferred from homology"/>
<dbReference type="Pfam" id="PF02518">
    <property type="entry name" value="HATPase_c"/>
    <property type="match status" value="1"/>
</dbReference>
<evidence type="ECO:0000256" key="6">
    <source>
        <dbReference type="ARBA" id="ARBA00022679"/>
    </source>
</evidence>
<evidence type="ECO:0000313" key="16">
    <source>
        <dbReference type="Proteomes" id="UP000235589"/>
    </source>
</evidence>
<evidence type="ECO:0000256" key="4">
    <source>
        <dbReference type="ARBA" id="ARBA00018672"/>
    </source>
</evidence>
<dbReference type="FunFam" id="3.30.565.10:FF:000010">
    <property type="entry name" value="Sensor histidine kinase RcsC"/>
    <property type="match status" value="1"/>
</dbReference>
<evidence type="ECO:0000256" key="8">
    <source>
        <dbReference type="ARBA" id="ARBA00023012"/>
    </source>
</evidence>
<feature type="domain" description="Histidine kinase" evidence="13">
    <location>
        <begin position="205"/>
        <end position="428"/>
    </location>
</feature>
<dbReference type="InterPro" id="IPR003661">
    <property type="entry name" value="HisK_dim/P_dom"/>
</dbReference>
<dbReference type="InterPro" id="IPR003594">
    <property type="entry name" value="HATPase_dom"/>
</dbReference>
<dbReference type="Proteomes" id="UP000235589">
    <property type="component" value="Chromosome"/>
</dbReference>
<feature type="transmembrane region" description="Helical" evidence="12">
    <location>
        <begin position="159"/>
        <end position="178"/>
    </location>
</feature>
<name>A0A2K9NYX9_9FIRM</name>
<dbReference type="Pfam" id="PF00512">
    <property type="entry name" value="HisKA"/>
    <property type="match status" value="1"/>
</dbReference>
<evidence type="ECO:0000256" key="2">
    <source>
        <dbReference type="ARBA" id="ARBA00006402"/>
    </source>
</evidence>
<gene>
    <name evidence="15" type="ORF">B9O19_00054</name>
</gene>
<dbReference type="GO" id="GO:0000155">
    <property type="term" value="F:phosphorelay sensor kinase activity"/>
    <property type="evidence" value="ECO:0007669"/>
    <property type="project" value="InterPro"/>
</dbReference>
<dbReference type="EC" id="2.7.13.3" evidence="3"/>
<sequence length="578" mass="65610">MGKINKIKKYIRYVFPFILAGMFCFISVTSIVTIIHMQGNARVINYTGIVRGATQRLVKQEMNQYPNDELINYIDGILLELSTGDGENGLRMINDKEYQGLVNEMKEKWEVIKSEVQFVRAGGDKHKLFDLSEDYFALANKTVSSVELYTEERVKSAKWTLFVLNAGFVILFILFFMLGMRQKKVQTDLISAKNASRAKSEFLSRMSHEIRTPMNGIIGMTAVARMSLDNREMLIDSLNKIDLSSSYLLSLINDILDMSRIESGKIKLDNEVFEITEVLKRIYIMFKQKSDESGIDFKIKSDNVTVNKVIGDELRISQVIINIISNSIKFTQFGGKVTLDVRQKIDDDEKVIFEFVVSDTGIGMSKEFQRHMFEPFEQERNGNSHQYAGTGLGLAISYNFVKLMGGEIIVHSELNKGSEFVIYLPLQKAENAKLNEKQDKNIFEQKKEELMNLCEVHILLAEDNEINAEIITFLLQKCGAEVDLAINGEEAVKKFAESAVGSYDLILMDIQMPIMNGLEASKLIRAMERPDAKDILIVGVSANAFSEDVQKAKQNGMNEYISKPIDMSKLFEAIKKYL</sequence>
<feature type="domain" description="Response regulatory" evidence="14">
    <location>
        <begin position="457"/>
        <end position="578"/>
    </location>
</feature>
<evidence type="ECO:0000256" key="10">
    <source>
        <dbReference type="ARBA" id="ARBA00074306"/>
    </source>
</evidence>
<dbReference type="CDD" id="cd17546">
    <property type="entry name" value="REC_hyHK_CKI1_RcsC-like"/>
    <property type="match status" value="1"/>
</dbReference>
<evidence type="ECO:0000259" key="14">
    <source>
        <dbReference type="PROSITE" id="PS50110"/>
    </source>
</evidence>
<dbReference type="AlphaFoldDB" id="A0A2K9NYX9"/>
<evidence type="ECO:0000313" key="15">
    <source>
        <dbReference type="EMBL" id="AUO18241.1"/>
    </source>
</evidence>
<evidence type="ECO:0000256" key="11">
    <source>
        <dbReference type="PROSITE-ProRule" id="PRU00169"/>
    </source>
</evidence>